<sequence length="260" mass="30298">SLAELPVELWYEILAYLALADLKRLRLLSRDLQRISTPSCFQQVLYELSRASVERILEIAKRKELAQNVQKLVLRTTQGLREFGSFREWERSIALPDDPRRGSISDDNCEEKSLESLMSYQWSALSESEKRVLYAEYEADRKELEQRVRHRTSTSTEGAPALEQFDEAIANFSNPDTFNREPGFLFDNCWGTHWRQLRISQSKLLMHTTGWEDEDVEALQLSIVLRALGWAQQFQAKLRSASFYVGGSAFWGPNRMRRLW</sequence>
<reference evidence="1" key="1">
    <citation type="journal article" date="2020" name="Stud. Mycol.">
        <title>101 Dothideomycetes genomes: a test case for predicting lifestyles and emergence of pathogens.</title>
        <authorList>
            <person name="Haridas S."/>
            <person name="Albert R."/>
            <person name="Binder M."/>
            <person name="Bloem J."/>
            <person name="Labutti K."/>
            <person name="Salamov A."/>
            <person name="Andreopoulos B."/>
            <person name="Baker S."/>
            <person name="Barry K."/>
            <person name="Bills G."/>
            <person name="Bluhm B."/>
            <person name="Cannon C."/>
            <person name="Castanera R."/>
            <person name="Culley D."/>
            <person name="Daum C."/>
            <person name="Ezra D."/>
            <person name="Gonzalez J."/>
            <person name="Henrissat B."/>
            <person name="Kuo A."/>
            <person name="Liang C."/>
            <person name="Lipzen A."/>
            <person name="Lutzoni F."/>
            <person name="Magnuson J."/>
            <person name="Mondo S."/>
            <person name="Nolan M."/>
            <person name="Ohm R."/>
            <person name="Pangilinan J."/>
            <person name="Park H.-J."/>
            <person name="Ramirez L."/>
            <person name="Alfaro M."/>
            <person name="Sun H."/>
            <person name="Tritt A."/>
            <person name="Yoshinaga Y."/>
            <person name="Zwiers L.-H."/>
            <person name="Turgeon B."/>
            <person name="Goodwin S."/>
            <person name="Spatafora J."/>
            <person name="Crous P."/>
            <person name="Grigoriev I."/>
        </authorList>
    </citation>
    <scope>NUCLEOTIDE SEQUENCE</scope>
    <source>
        <strain evidence="1">ATCC 200398</strain>
    </source>
</reference>
<dbReference type="EMBL" id="MU003538">
    <property type="protein sequence ID" value="KAF2464203.1"/>
    <property type="molecule type" value="Genomic_DNA"/>
</dbReference>
<evidence type="ECO:0000313" key="2">
    <source>
        <dbReference type="Proteomes" id="UP000799755"/>
    </source>
</evidence>
<name>A0ACB6QB68_9PLEO</name>
<protein>
    <submittedName>
        <fullName evidence="1">Uncharacterized protein</fullName>
    </submittedName>
</protein>
<comment type="caution">
    <text evidence="1">The sequence shown here is derived from an EMBL/GenBank/DDBJ whole genome shotgun (WGS) entry which is preliminary data.</text>
</comment>
<evidence type="ECO:0000313" key="1">
    <source>
        <dbReference type="EMBL" id="KAF2464203.1"/>
    </source>
</evidence>
<keyword evidence="2" id="KW-1185">Reference proteome</keyword>
<proteinExistence type="predicted"/>
<organism evidence="1 2">
    <name type="scientific">Lindgomyces ingoldianus</name>
    <dbReference type="NCBI Taxonomy" id="673940"/>
    <lineage>
        <taxon>Eukaryota</taxon>
        <taxon>Fungi</taxon>
        <taxon>Dikarya</taxon>
        <taxon>Ascomycota</taxon>
        <taxon>Pezizomycotina</taxon>
        <taxon>Dothideomycetes</taxon>
        <taxon>Pleosporomycetidae</taxon>
        <taxon>Pleosporales</taxon>
        <taxon>Lindgomycetaceae</taxon>
        <taxon>Lindgomyces</taxon>
    </lineage>
</organism>
<dbReference type="Proteomes" id="UP000799755">
    <property type="component" value="Unassembled WGS sequence"/>
</dbReference>
<gene>
    <name evidence="1" type="ORF">BDR25DRAFT_242876</name>
</gene>
<accession>A0ACB6QB68</accession>
<feature type="non-terminal residue" evidence="1">
    <location>
        <position position="1"/>
    </location>
</feature>